<evidence type="ECO:0000256" key="1">
    <source>
        <dbReference type="SAM" id="MobiDB-lite"/>
    </source>
</evidence>
<organism evidence="2">
    <name type="scientific">uncultured Caudovirales phage</name>
    <dbReference type="NCBI Taxonomy" id="2100421"/>
    <lineage>
        <taxon>Viruses</taxon>
        <taxon>Duplodnaviria</taxon>
        <taxon>Heunggongvirae</taxon>
        <taxon>Uroviricota</taxon>
        <taxon>Caudoviricetes</taxon>
        <taxon>Peduoviridae</taxon>
        <taxon>Maltschvirus</taxon>
        <taxon>Maltschvirus maltsch</taxon>
    </lineage>
</organism>
<feature type="region of interest" description="Disordered" evidence="1">
    <location>
        <begin position="1"/>
        <end position="70"/>
    </location>
</feature>
<dbReference type="EMBL" id="LR796759">
    <property type="protein sequence ID" value="CAB4164551.1"/>
    <property type="molecule type" value="Genomic_DNA"/>
</dbReference>
<gene>
    <name evidence="2" type="ORF">UFOVP816_45</name>
</gene>
<name>A0A6J5P583_9CAUD</name>
<protein>
    <submittedName>
        <fullName evidence="2">Uncharacterized protein</fullName>
    </submittedName>
</protein>
<sequence>MSGMRIDDHKFFAGSGSPKFPKGVHTKDYSSAEGAGKVSSYEDTTEAIKEQQVKGKGKVQSHPMKPSYRN</sequence>
<evidence type="ECO:0000313" key="2">
    <source>
        <dbReference type="EMBL" id="CAB4164551.1"/>
    </source>
</evidence>
<feature type="compositionally biased region" description="Basic and acidic residues" evidence="1">
    <location>
        <begin position="1"/>
        <end position="11"/>
    </location>
</feature>
<reference evidence="2" key="1">
    <citation type="submission" date="2020-04" db="EMBL/GenBank/DDBJ databases">
        <authorList>
            <person name="Chiriac C."/>
            <person name="Salcher M."/>
            <person name="Ghai R."/>
            <person name="Kavagutti S V."/>
        </authorList>
    </citation>
    <scope>NUCLEOTIDE SEQUENCE</scope>
</reference>
<accession>A0A6J5P583</accession>
<proteinExistence type="predicted"/>